<name>A0A2M9D6T5_9MICO</name>
<dbReference type="Pfam" id="PF00293">
    <property type="entry name" value="NUDIX"/>
    <property type="match status" value="1"/>
</dbReference>
<evidence type="ECO:0000313" key="2">
    <source>
        <dbReference type="EMBL" id="PJJ81360.1"/>
    </source>
</evidence>
<sequence length="185" mass="19975">MFLLDNYRVIAEDFLTSLTALPASPTRERYLAFVAAGGAAALQRDGGPEHVTASCFVFSPDFEHVLLCFHRKGQFWVQFGGHLEPHDASVADAALREAREESGIGNLTLRSEAIVDLDRHELHGGFSCAAHWDVGFVALAAADIDVAVSDESEDVRWFPTTALPAELPDNFAARLAASLAAVAPR</sequence>
<protein>
    <submittedName>
        <fullName evidence="2">ADP-ribose pyrophosphatase YjhB (NUDIX family)</fullName>
    </submittedName>
</protein>
<dbReference type="InterPro" id="IPR015797">
    <property type="entry name" value="NUDIX_hydrolase-like_dom_sf"/>
</dbReference>
<dbReference type="EMBL" id="PGFH01000001">
    <property type="protein sequence ID" value="PJJ81360.1"/>
    <property type="molecule type" value="Genomic_DNA"/>
</dbReference>
<gene>
    <name evidence="2" type="ORF">CLV85_0533</name>
</gene>
<dbReference type="SUPFAM" id="SSF55811">
    <property type="entry name" value="Nudix"/>
    <property type="match status" value="1"/>
</dbReference>
<proteinExistence type="predicted"/>
<feature type="domain" description="Nudix hydrolase" evidence="1">
    <location>
        <begin position="48"/>
        <end position="181"/>
    </location>
</feature>
<keyword evidence="3" id="KW-1185">Reference proteome</keyword>
<accession>A0A2M9D6T5</accession>
<dbReference type="Proteomes" id="UP000231742">
    <property type="component" value="Unassembled WGS sequence"/>
</dbReference>
<reference evidence="2 3" key="1">
    <citation type="submission" date="2017-11" db="EMBL/GenBank/DDBJ databases">
        <title>Genomic Encyclopedia of Archaeal and Bacterial Type Strains, Phase II (KMG-II): From Individual Species to Whole Genera.</title>
        <authorList>
            <person name="Goeker M."/>
        </authorList>
    </citation>
    <scope>NUCLEOTIDE SEQUENCE [LARGE SCALE GENOMIC DNA]</scope>
    <source>
        <strain evidence="2 3">DSM 16400</strain>
    </source>
</reference>
<dbReference type="InterPro" id="IPR000086">
    <property type="entry name" value="NUDIX_hydrolase_dom"/>
</dbReference>
<dbReference type="Gene3D" id="3.90.79.10">
    <property type="entry name" value="Nucleoside Triphosphate Pyrophosphohydrolase"/>
    <property type="match status" value="1"/>
</dbReference>
<dbReference type="AlphaFoldDB" id="A0A2M9D6T5"/>
<organism evidence="2 3">
    <name type="scientific">Salinibacterium amurskyense</name>
    <dbReference type="NCBI Taxonomy" id="205941"/>
    <lineage>
        <taxon>Bacteria</taxon>
        <taxon>Bacillati</taxon>
        <taxon>Actinomycetota</taxon>
        <taxon>Actinomycetes</taxon>
        <taxon>Micrococcales</taxon>
        <taxon>Microbacteriaceae</taxon>
        <taxon>Salinibacterium</taxon>
    </lineage>
</organism>
<dbReference type="PROSITE" id="PS51462">
    <property type="entry name" value="NUDIX"/>
    <property type="match status" value="1"/>
</dbReference>
<dbReference type="CDD" id="cd03674">
    <property type="entry name" value="NUDIX_Hydrolase"/>
    <property type="match status" value="1"/>
</dbReference>
<comment type="caution">
    <text evidence="2">The sequence shown here is derived from an EMBL/GenBank/DDBJ whole genome shotgun (WGS) entry which is preliminary data.</text>
</comment>
<evidence type="ECO:0000313" key="3">
    <source>
        <dbReference type="Proteomes" id="UP000231742"/>
    </source>
</evidence>
<evidence type="ECO:0000259" key="1">
    <source>
        <dbReference type="PROSITE" id="PS51462"/>
    </source>
</evidence>